<feature type="coiled-coil region" evidence="1">
    <location>
        <begin position="31"/>
        <end position="58"/>
    </location>
</feature>
<reference evidence="3" key="1">
    <citation type="submission" date="2016-01" db="EMBL/GenBank/DDBJ databases">
        <authorList>
            <person name="Mitreva M."/>
            <person name="Pepin K.H."/>
            <person name="Mihindukulasuriya K.A."/>
            <person name="Fulton R."/>
            <person name="Fronick C."/>
            <person name="O'Laughlin M."/>
            <person name="Miner T."/>
            <person name="Herter B."/>
            <person name="Rosa B.A."/>
            <person name="Cordes M."/>
            <person name="Tomlinson C."/>
            <person name="Wollam A."/>
            <person name="Palsikar V.B."/>
            <person name="Mardis E.R."/>
            <person name="Wilson R.K."/>
        </authorList>
    </citation>
    <scope>NUCLEOTIDE SEQUENCE [LARGE SCALE GENOMIC DNA]</scope>
    <source>
        <strain evidence="3">GED7749B</strain>
    </source>
</reference>
<proteinExistence type="predicted"/>
<dbReference type="Pfam" id="PF11068">
    <property type="entry name" value="YlqD"/>
    <property type="match status" value="1"/>
</dbReference>
<dbReference type="InterPro" id="IPR021297">
    <property type="entry name" value="YlqD"/>
</dbReference>
<organism evidence="2 3">
    <name type="scientific">Heyndrickxia coagulans</name>
    <name type="common">Weizmannia coagulans</name>
    <dbReference type="NCBI Taxonomy" id="1398"/>
    <lineage>
        <taxon>Bacteria</taxon>
        <taxon>Bacillati</taxon>
        <taxon>Bacillota</taxon>
        <taxon>Bacilli</taxon>
        <taxon>Bacillales</taxon>
        <taxon>Bacillaceae</taxon>
        <taxon>Heyndrickxia</taxon>
    </lineage>
</organism>
<gene>
    <name evidence="2" type="ORF">HMPREF3213_00387</name>
</gene>
<evidence type="ECO:0000313" key="3">
    <source>
        <dbReference type="Proteomes" id="UP000070376"/>
    </source>
</evidence>
<dbReference type="PATRIC" id="fig|1398.22.peg.382"/>
<dbReference type="EMBL" id="LRPN01000015">
    <property type="protein sequence ID" value="KWZ85583.1"/>
    <property type="molecule type" value="Genomic_DNA"/>
</dbReference>
<comment type="caution">
    <text evidence="2">The sequence shown here is derived from an EMBL/GenBank/DDBJ whole genome shotgun (WGS) entry which is preliminary data.</text>
</comment>
<dbReference type="Proteomes" id="UP000070376">
    <property type="component" value="Unassembled WGS sequence"/>
</dbReference>
<keyword evidence="1" id="KW-0175">Coiled coil</keyword>
<evidence type="ECO:0008006" key="4">
    <source>
        <dbReference type="Google" id="ProtNLM"/>
    </source>
</evidence>
<dbReference type="Gene3D" id="6.10.140.1110">
    <property type="match status" value="1"/>
</dbReference>
<evidence type="ECO:0000256" key="1">
    <source>
        <dbReference type="SAM" id="Coils"/>
    </source>
</evidence>
<protein>
    <recommendedName>
        <fullName evidence="4">YlqD protein</fullName>
    </recommendedName>
</protein>
<sequence>MARKGGQGILKILQKVTVKQILTEKSKGMLLDTYRQKKQQLQKECEQLRFETKKLEKQKKFSGTNLKMHFEKEIESRQEKIKLVEFQIEQLLLLPIGTELKEKEIHAIVDVREGDDWNAVTKEKSIIIKDGIIHEIRER</sequence>
<name>A0A133L0V4_HEYCO</name>
<dbReference type="AlphaFoldDB" id="A0A133L0V4"/>
<evidence type="ECO:0000313" key="2">
    <source>
        <dbReference type="EMBL" id="KWZ85583.1"/>
    </source>
</evidence>
<accession>A0A133L0V4</accession>